<proteinExistence type="predicted"/>
<name>A0A1V4K1C6_PATFA</name>
<sequence length="99" mass="10430">MRNEGQENEEEPSPSPVSAAAPIDTRGPGPGKHIPMCLGRGKDGFARGISAMIDVAEQRRVPRSERMRQSPTSAWDHSPPQGAAAPVPHQVPTSGGPCP</sequence>
<feature type="region of interest" description="Disordered" evidence="1">
    <location>
        <begin position="1"/>
        <end position="39"/>
    </location>
</feature>
<keyword evidence="3" id="KW-1185">Reference proteome</keyword>
<accession>A0A1V4K1C6</accession>
<evidence type="ECO:0000313" key="3">
    <source>
        <dbReference type="Proteomes" id="UP000190648"/>
    </source>
</evidence>
<comment type="caution">
    <text evidence="2">The sequence shown here is derived from an EMBL/GenBank/DDBJ whole genome shotgun (WGS) entry which is preliminary data.</text>
</comment>
<dbReference type="EMBL" id="LSYS01005191">
    <property type="protein sequence ID" value="OPJ78236.1"/>
    <property type="molecule type" value="Genomic_DNA"/>
</dbReference>
<reference evidence="2 3" key="1">
    <citation type="submission" date="2016-02" db="EMBL/GenBank/DDBJ databases">
        <title>Band-tailed pigeon sequencing and assembly.</title>
        <authorList>
            <person name="Soares A.E."/>
            <person name="Novak B.J."/>
            <person name="Rice E.S."/>
            <person name="O'Connell B."/>
            <person name="Chang D."/>
            <person name="Weber S."/>
            <person name="Shapiro B."/>
        </authorList>
    </citation>
    <scope>NUCLEOTIDE SEQUENCE [LARGE SCALE GENOMIC DNA]</scope>
    <source>
        <strain evidence="2">BTP2013</strain>
        <tissue evidence="2">Blood</tissue>
    </source>
</reference>
<dbReference type="Proteomes" id="UP000190648">
    <property type="component" value="Unassembled WGS sequence"/>
</dbReference>
<gene>
    <name evidence="2" type="ORF">AV530_015197</name>
</gene>
<protein>
    <submittedName>
        <fullName evidence="2">Uncharacterized protein</fullName>
    </submittedName>
</protein>
<feature type="compositionally biased region" description="Basic and acidic residues" evidence="1">
    <location>
        <begin position="56"/>
        <end position="68"/>
    </location>
</feature>
<feature type="compositionally biased region" description="Acidic residues" evidence="1">
    <location>
        <begin position="1"/>
        <end position="12"/>
    </location>
</feature>
<feature type="region of interest" description="Disordered" evidence="1">
    <location>
        <begin position="56"/>
        <end position="99"/>
    </location>
</feature>
<organism evidence="2 3">
    <name type="scientific">Patagioenas fasciata monilis</name>
    <dbReference type="NCBI Taxonomy" id="372326"/>
    <lineage>
        <taxon>Eukaryota</taxon>
        <taxon>Metazoa</taxon>
        <taxon>Chordata</taxon>
        <taxon>Craniata</taxon>
        <taxon>Vertebrata</taxon>
        <taxon>Euteleostomi</taxon>
        <taxon>Archelosauria</taxon>
        <taxon>Archosauria</taxon>
        <taxon>Dinosauria</taxon>
        <taxon>Saurischia</taxon>
        <taxon>Theropoda</taxon>
        <taxon>Coelurosauria</taxon>
        <taxon>Aves</taxon>
        <taxon>Neognathae</taxon>
        <taxon>Neoaves</taxon>
        <taxon>Columbimorphae</taxon>
        <taxon>Columbiformes</taxon>
        <taxon>Columbidae</taxon>
        <taxon>Patagioenas</taxon>
    </lineage>
</organism>
<evidence type="ECO:0000313" key="2">
    <source>
        <dbReference type="EMBL" id="OPJ78236.1"/>
    </source>
</evidence>
<dbReference type="AlphaFoldDB" id="A0A1V4K1C6"/>
<evidence type="ECO:0000256" key="1">
    <source>
        <dbReference type="SAM" id="MobiDB-lite"/>
    </source>
</evidence>